<accession>A0A9D1ZRP4</accession>
<feature type="domain" description="HTH marR-type" evidence="1">
    <location>
        <begin position="14"/>
        <end position="157"/>
    </location>
</feature>
<dbReference type="SMART" id="SM00347">
    <property type="entry name" value="HTH_MARR"/>
    <property type="match status" value="1"/>
</dbReference>
<evidence type="ECO:0000313" key="2">
    <source>
        <dbReference type="EMBL" id="HIY95212.1"/>
    </source>
</evidence>
<dbReference type="InterPro" id="IPR036390">
    <property type="entry name" value="WH_DNA-bd_sf"/>
</dbReference>
<dbReference type="EMBL" id="DXCN01000046">
    <property type="protein sequence ID" value="HIY95212.1"/>
    <property type="molecule type" value="Genomic_DNA"/>
</dbReference>
<dbReference type="InterPro" id="IPR000835">
    <property type="entry name" value="HTH_MarR-typ"/>
</dbReference>
<gene>
    <name evidence="2" type="ORF">H9821_06055</name>
</gene>
<organism evidence="2 3">
    <name type="scientific">Candidatus Rothia avicola</name>
    <dbReference type="NCBI Taxonomy" id="2840478"/>
    <lineage>
        <taxon>Bacteria</taxon>
        <taxon>Bacillati</taxon>
        <taxon>Actinomycetota</taxon>
        <taxon>Actinomycetes</taxon>
        <taxon>Micrococcales</taxon>
        <taxon>Micrococcaceae</taxon>
        <taxon>Rothia</taxon>
    </lineage>
</organism>
<dbReference type="PANTHER" id="PTHR33164:SF99">
    <property type="entry name" value="MARR FAMILY REGULATORY PROTEIN"/>
    <property type="match status" value="1"/>
</dbReference>
<dbReference type="PRINTS" id="PR00598">
    <property type="entry name" value="HTHMARR"/>
</dbReference>
<name>A0A9D1ZRP4_9MICC</name>
<dbReference type="Pfam" id="PF12802">
    <property type="entry name" value="MarR_2"/>
    <property type="match status" value="1"/>
</dbReference>
<proteinExistence type="predicted"/>
<reference evidence="2" key="1">
    <citation type="journal article" date="2021" name="PeerJ">
        <title>Extensive microbial diversity within the chicken gut microbiome revealed by metagenomics and culture.</title>
        <authorList>
            <person name="Gilroy R."/>
            <person name="Ravi A."/>
            <person name="Getino M."/>
            <person name="Pursley I."/>
            <person name="Horton D.L."/>
            <person name="Alikhan N.F."/>
            <person name="Baker D."/>
            <person name="Gharbi K."/>
            <person name="Hall N."/>
            <person name="Watson M."/>
            <person name="Adriaenssens E.M."/>
            <person name="Foster-Nyarko E."/>
            <person name="Jarju S."/>
            <person name="Secka A."/>
            <person name="Antonio M."/>
            <person name="Oren A."/>
            <person name="Chaudhuri R.R."/>
            <person name="La Ragione R."/>
            <person name="Hildebrand F."/>
            <person name="Pallen M.J."/>
        </authorList>
    </citation>
    <scope>NUCLEOTIDE SEQUENCE</scope>
    <source>
        <strain evidence="2">ChiHjej12B11-9195</strain>
    </source>
</reference>
<protein>
    <submittedName>
        <fullName evidence="2">MarR family winged helix-turn-helix transcriptional regulator</fullName>
    </submittedName>
</protein>
<dbReference type="Gene3D" id="1.10.10.10">
    <property type="entry name" value="Winged helix-like DNA-binding domain superfamily/Winged helix DNA-binding domain"/>
    <property type="match status" value="1"/>
</dbReference>
<sequence length="169" mass="19302">MKTAPTPARFTKEQENLWKIYTNTLETLNLHLDRCLKEEVKIKLADYRILAAIIDSPQTDSTDAHPIVRMRDLARATNVSASRLTYQIDVLEKNGWVTKVSVPSDKRGKGVLITQRGRQVFKEAAPVYTREVQRTVFEGLEPDIARALAHFSRSVLGKIAYPERRRVRA</sequence>
<dbReference type="InterPro" id="IPR036388">
    <property type="entry name" value="WH-like_DNA-bd_sf"/>
</dbReference>
<evidence type="ECO:0000259" key="1">
    <source>
        <dbReference type="PROSITE" id="PS50995"/>
    </source>
</evidence>
<dbReference type="Proteomes" id="UP000824134">
    <property type="component" value="Unassembled WGS sequence"/>
</dbReference>
<dbReference type="PROSITE" id="PS50995">
    <property type="entry name" value="HTH_MARR_2"/>
    <property type="match status" value="1"/>
</dbReference>
<dbReference type="GO" id="GO:0006950">
    <property type="term" value="P:response to stress"/>
    <property type="evidence" value="ECO:0007669"/>
    <property type="project" value="TreeGrafter"/>
</dbReference>
<dbReference type="AlphaFoldDB" id="A0A9D1ZRP4"/>
<reference evidence="2" key="2">
    <citation type="submission" date="2021-04" db="EMBL/GenBank/DDBJ databases">
        <authorList>
            <person name="Gilroy R."/>
        </authorList>
    </citation>
    <scope>NUCLEOTIDE SEQUENCE</scope>
    <source>
        <strain evidence="2">ChiHjej12B11-9195</strain>
    </source>
</reference>
<comment type="caution">
    <text evidence="2">The sequence shown here is derived from an EMBL/GenBank/DDBJ whole genome shotgun (WGS) entry which is preliminary data.</text>
</comment>
<dbReference type="PANTHER" id="PTHR33164">
    <property type="entry name" value="TRANSCRIPTIONAL REGULATOR, MARR FAMILY"/>
    <property type="match status" value="1"/>
</dbReference>
<evidence type="ECO:0000313" key="3">
    <source>
        <dbReference type="Proteomes" id="UP000824134"/>
    </source>
</evidence>
<dbReference type="SUPFAM" id="SSF46785">
    <property type="entry name" value="Winged helix' DNA-binding domain"/>
    <property type="match status" value="1"/>
</dbReference>
<dbReference type="GO" id="GO:0003700">
    <property type="term" value="F:DNA-binding transcription factor activity"/>
    <property type="evidence" value="ECO:0007669"/>
    <property type="project" value="InterPro"/>
</dbReference>
<dbReference type="InterPro" id="IPR039422">
    <property type="entry name" value="MarR/SlyA-like"/>
</dbReference>